<dbReference type="Gene3D" id="3.90.226.10">
    <property type="entry name" value="2-enoyl-CoA Hydratase, Chain A, domain 1"/>
    <property type="match status" value="1"/>
</dbReference>
<organism evidence="4 5">
    <name type="scientific">Cimex lectularius</name>
    <name type="common">Bed bug</name>
    <name type="synonym">Acanthia lectularia</name>
    <dbReference type="NCBI Taxonomy" id="79782"/>
    <lineage>
        <taxon>Eukaryota</taxon>
        <taxon>Metazoa</taxon>
        <taxon>Ecdysozoa</taxon>
        <taxon>Arthropoda</taxon>
        <taxon>Hexapoda</taxon>
        <taxon>Insecta</taxon>
        <taxon>Pterygota</taxon>
        <taxon>Neoptera</taxon>
        <taxon>Paraneoptera</taxon>
        <taxon>Hemiptera</taxon>
        <taxon>Heteroptera</taxon>
        <taxon>Panheteroptera</taxon>
        <taxon>Cimicomorpha</taxon>
        <taxon>Cimicidae</taxon>
        <taxon>Cimex</taxon>
    </lineage>
</organism>
<dbReference type="GO" id="GO:0004300">
    <property type="term" value="F:enoyl-CoA hydratase activity"/>
    <property type="evidence" value="ECO:0007669"/>
    <property type="project" value="UniProtKB-ARBA"/>
</dbReference>
<dbReference type="GO" id="GO:0006635">
    <property type="term" value="P:fatty acid beta-oxidation"/>
    <property type="evidence" value="ECO:0007669"/>
    <property type="project" value="TreeGrafter"/>
</dbReference>
<dbReference type="InterPro" id="IPR014748">
    <property type="entry name" value="Enoyl-CoA_hydra_C"/>
</dbReference>
<reference evidence="4" key="1">
    <citation type="submission" date="2022-01" db="UniProtKB">
        <authorList>
            <consortium name="EnsemblMetazoa"/>
        </authorList>
    </citation>
    <scope>IDENTIFICATION</scope>
</reference>
<dbReference type="RefSeq" id="XP_014247614.1">
    <property type="nucleotide sequence ID" value="XM_014392128.2"/>
</dbReference>
<evidence type="ECO:0008006" key="6">
    <source>
        <dbReference type="Google" id="ProtNLM"/>
    </source>
</evidence>
<dbReference type="CDD" id="cd06558">
    <property type="entry name" value="crotonase-like"/>
    <property type="match status" value="1"/>
</dbReference>
<dbReference type="Pfam" id="PF00378">
    <property type="entry name" value="ECH_1"/>
    <property type="match status" value="1"/>
</dbReference>
<dbReference type="Gene3D" id="1.10.12.10">
    <property type="entry name" value="Lyase 2-enoyl-coa Hydratase, Chain A, domain 2"/>
    <property type="match status" value="1"/>
</dbReference>
<dbReference type="PANTHER" id="PTHR11941:SF171">
    <property type="entry name" value="SD19268P"/>
    <property type="match status" value="1"/>
</dbReference>
<proteinExistence type="inferred from homology"/>
<dbReference type="EnsemblMetazoa" id="XM_014392128.2">
    <property type="protein sequence ID" value="XP_014247614.1"/>
    <property type="gene ID" value="LOC106665613"/>
</dbReference>
<dbReference type="SUPFAM" id="SSF52096">
    <property type="entry name" value="ClpP/crotonase"/>
    <property type="match status" value="1"/>
</dbReference>
<dbReference type="KEGG" id="clec:106665613"/>
<evidence type="ECO:0000256" key="2">
    <source>
        <dbReference type="ARBA" id="ARBA00023239"/>
    </source>
</evidence>
<dbReference type="InterPro" id="IPR001753">
    <property type="entry name" value="Enoyl-CoA_hydra/iso"/>
</dbReference>
<dbReference type="PANTHER" id="PTHR11941">
    <property type="entry name" value="ENOYL-COA HYDRATASE-RELATED"/>
    <property type="match status" value="1"/>
</dbReference>
<dbReference type="FunFam" id="3.90.226.10:FF:000009">
    <property type="entry name" value="Carnitinyl-CoA dehydratase"/>
    <property type="match status" value="1"/>
</dbReference>
<accession>A0A8I6RPP3</accession>
<dbReference type="Proteomes" id="UP000494040">
    <property type="component" value="Unassembled WGS sequence"/>
</dbReference>
<name>A0A8I6RPP3_CIMLE</name>
<dbReference type="InterPro" id="IPR029045">
    <property type="entry name" value="ClpP/crotonase-like_dom_sf"/>
</dbReference>
<sequence>MFFRKSITRLMSVVKNSRRFVSVESEKHSDLKVELLSGSDRGIMVLGLDRLKGKNSFSKSFVQSLEDILEAVRYDKDVRALVLRSHVPGVFCAGADLKERLQMTQTEVQMFVFRLRKLMVTLENTPVPVIAAINGAALGGGLEMALACDIRVATDKAKIGLVETKLAIIPGAGGTQRLTRIIGPSRAKELIFTARVLSGSQAQEYGIVNHCVESKDGEDAAFEKALSIAREIIPNGPIGVKMAKQAISKGIEVDLASGFAIEELCYAQVIPTKDRLEGLKAFQEKRTPVYTGS</sequence>
<dbReference type="FunFam" id="1.10.12.10:FF:000001">
    <property type="entry name" value="Probable enoyl-CoA hydratase, mitochondrial"/>
    <property type="match status" value="1"/>
</dbReference>
<dbReference type="OrthoDB" id="410701at2759"/>
<dbReference type="InterPro" id="IPR018376">
    <property type="entry name" value="Enoyl-CoA_hyd/isom_CS"/>
</dbReference>
<dbReference type="AlphaFoldDB" id="A0A8I6RPP3"/>
<evidence type="ECO:0000313" key="4">
    <source>
        <dbReference type="EnsemblMetazoa" id="XP_014247614.1"/>
    </source>
</evidence>
<evidence type="ECO:0000313" key="5">
    <source>
        <dbReference type="Proteomes" id="UP000494040"/>
    </source>
</evidence>
<dbReference type="GO" id="GO:0005739">
    <property type="term" value="C:mitochondrion"/>
    <property type="evidence" value="ECO:0007669"/>
    <property type="project" value="TreeGrafter"/>
</dbReference>
<keyword evidence="2" id="KW-0456">Lyase</keyword>
<protein>
    <recommendedName>
        <fullName evidence="6">Methylglutaconyl-CoA hydratase</fullName>
    </recommendedName>
</protein>
<dbReference type="PROSITE" id="PS00166">
    <property type="entry name" value="ENOYL_COA_HYDRATASE"/>
    <property type="match status" value="1"/>
</dbReference>
<evidence type="ECO:0000256" key="1">
    <source>
        <dbReference type="ARBA" id="ARBA00005254"/>
    </source>
</evidence>
<comment type="similarity">
    <text evidence="1 3">Belongs to the enoyl-CoA hydratase/isomerase family.</text>
</comment>
<keyword evidence="5" id="KW-1185">Reference proteome</keyword>
<evidence type="ECO:0000256" key="3">
    <source>
        <dbReference type="RuleBase" id="RU003707"/>
    </source>
</evidence>
<dbReference type="GeneID" id="106665613"/>
<dbReference type="OMA" id="YEQAHAW"/>